<protein>
    <submittedName>
        <fullName evidence="6">Sensor histidine kinase</fullName>
    </submittedName>
</protein>
<proteinExistence type="predicted"/>
<dbReference type="Pfam" id="PF07730">
    <property type="entry name" value="HisKA_3"/>
    <property type="match status" value="1"/>
</dbReference>
<dbReference type="PANTHER" id="PTHR24421">
    <property type="entry name" value="NITRATE/NITRITE SENSOR PROTEIN NARX-RELATED"/>
    <property type="match status" value="1"/>
</dbReference>
<gene>
    <name evidence="6" type="ORF">ACFSCY_18120</name>
</gene>
<feature type="transmembrane region" description="Helical" evidence="4">
    <location>
        <begin position="133"/>
        <end position="150"/>
    </location>
</feature>
<keyword evidence="4" id="KW-0472">Membrane</keyword>
<keyword evidence="2 6" id="KW-0418">Kinase</keyword>
<sequence>MPAAGPSAPDPRLGRARAAVLLSLAVTVVTTLVMPSIGLVSEPRPLWRVLGAVGVLAVAATQAGALLAAATPGLAPASRRRLLAAFAVAVVASVPLVAPVGSLGPDGWRTWAWVGATVVGSAPLLARPAAGAAVALLTTGLAAGVGAWTGGSAAAYALITAGFGAAVLAMNWLPVSLWSLVLDARAGRDSAARLAAAEERLRFARDVHDLLGHHLSVIALKAELAERLAVADPARAGRESGEVRELAADALAEMRAVVHGYRAVDLNAQLAAIAQVLRSSGVRCTVTSAAGELPEPVTAGLAATVREASTNVLRHSRARWCTIEVVRSGDEVRMTVANDGVPALAAPDGHSSGLRGLDERLAESGGRLRTSVAGGVFTLDAAIPVAAP</sequence>
<dbReference type="RefSeq" id="WP_343983749.1">
    <property type="nucleotide sequence ID" value="NZ_BAAAJG010000016.1"/>
</dbReference>
<dbReference type="Gene3D" id="3.30.565.10">
    <property type="entry name" value="Histidine kinase-like ATPase, C-terminal domain"/>
    <property type="match status" value="1"/>
</dbReference>
<dbReference type="GO" id="GO:0016301">
    <property type="term" value="F:kinase activity"/>
    <property type="evidence" value="ECO:0007669"/>
    <property type="project" value="UniProtKB-KW"/>
</dbReference>
<accession>A0ABW4FMB3</accession>
<feature type="transmembrane region" description="Helical" evidence="4">
    <location>
        <begin position="156"/>
        <end position="181"/>
    </location>
</feature>
<feature type="transmembrane region" description="Helical" evidence="4">
    <location>
        <begin position="46"/>
        <end position="70"/>
    </location>
</feature>
<keyword evidence="4" id="KW-0812">Transmembrane</keyword>
<dbReference type="InterPro" id="IPR011712">
    <property type="entry name" value="Sig_transdc_His_kin_sub3_dim/P"/>
</dbReference>
<evidence type="ECO:0000256" key="3">
    <source>
        <dbReference type="ARBA" id="ARBA00023012"/>
    </source>
</evidence>
<organism evidence="6 7">
    <name type="scientific">Pseudonocardia aurantiaca</name>
    <dbReference type="NCBI Taxonomy" id="75290"/>
    <lineage>
        <taxon>Bacteria</taxon>
        <taxon>Bacillati</taxon>
        <taxon>Actinomycetota</taxon>
        <taxon>Actinomycetes</taxon>
        <taxon>Pseudonocardiales</taxon>
        <taxon>Pseudonocardiaceae</taxon>
        <taxon>Pseudonocardia</taxon>
    </lineage>
</organism>
<name>A0ABW4FMB3_9PSEU</name>
<evidence type="ECO:0000313" key="6">
    <source>
        <dbReference type="EMBL" id="MFD1531358.1"/>
    </source>
</evidence>
<keyword evidence="3" id="KW-0902">Two-component regulatory system</keyword>
<keyword evidence="4" id="KW-1133">Transmembrane helix</keyword>
<dbReference type="EMBL" id="JBHUCP010000011">
    <property type="protein sequence ID" value="MFD1531358.1"/>
    <property type="molecule type" value="Genomic_DNA"/>
</dbReference>
<dbReference type="InterPro" id="IPR050482">
    <property type="entry name" value="Sensor_HK_TwoCompSys"/>
</dbReference>
<dbReference type="PANTHER" id="PTHR24421:SF63">
    <property type="entry name" value="SENSOR HISTIDINE KINASE DESK"/>
    <property type="match status" value="1"/>
</dbReference>
<evidence type="ECO:0000256" key="1">
    <source>
        <dbReference type="ARBA" id="ARBA00022679"/>
    </source>
</evidence>
<evidence type="ECO:0000313" key="7">
    <source>
        <dbReference type="Proteomes" id="UP001597145"/>
    </source>
</evidence>
<feature type="transmembrane region" description="Helical" evidence="4">
    <location>
        <begin position="20"/>
        <end position="40"/>
    </location>
</feature>
<dbReference type="Gene3D" id="1.20.5.1930">
    <property type="match status" value="1"/>
</dbReference>
<feature type="transmembrane region" description="Helical" evidence="4">
    <location>
        <begin position="82"/>
        <end position="102"/>
    </location>
</feature>
<keyword evidence="7" id="KW-1185">Reference proteome</keyword>
<evidence type="ECO:0000259" key="5">
    <source>
        <dbReference type="Pfam" id="PF07730"/>
    </source>
</evidence>
<comment type="caution">
    <text evidence="6">The sequence shown here is derived from an EMBL/GenBank/DDBJ whole genome shotgun (WGS) entry which is preliminary data.</text>
</comment>
<evidence type="ECO:0000256" key="4">
    <source>
        <dbReference type="SAM" id="Phobius"/>
    </source>
</evidence>
<dbReference type="InterPro" id="IPR036890">
    <property type="entry name" value="HATPase_C_sf"/>
</dbReference>
<dbReference type="Proteomes" id="UP001597145">
    <property type="component" value="Unassembled WGS sequence"/>
</dbReference>
<feature type="domain" description="Signal transduction histidine kinase subgroup 3 dimerisation and phosphoacceptor" evidence="5">
    <location>
        <begin position="199"/>
        <end position="265"/>
    </location>
</feature>
<evidence type="ECO:0000256" key="2">
    <source>
        <dbReference type="ARBA" id="ARBA00022777"/>
    </source>
</evidence>
<reference evidence="7" key="1">
    <citation type="journal article" date="2019" name="Int. J. Syst. Evol. Microbiol.">
        <title>The Global Catalogue of Microorganisms (GCM) 10K type strain sequencing project: providing services to taxonomists for standard genome sequencing and annotation.</title>
        <authorList>
            <consortium name="The Broad Institute Genomics Platform"/>
            <consortium name="The Broad Institute Genome Sequencing Center for Infectious Disease"/>
            <person name="Wu L."/>
            <person name="Ma J."/>
        </authorList>
    </citation>
    <scope>NUCLEOTIDE SEQUENCE [LARGE SCALE GENOMIC DNA]</scope>
    <source>
        <strain evidence="7">JCM 12165</strain>
    </source>
</reference>
<dbReference type="CDD" id="cd16917">
    <property type="entry name" value="HATPase_UhpB-NarQ-NarX-like"/>
    <property type="match status" value="1"/>
</dbReference>
<keyword evidence="1" id="KW-0808">Transferase</keyword>